<keyword evidence="4" id="KW-1185">Reference proteome</keyword>
<dbReference type="InterPro" id="IPR056993">
    <property type="entry name" value="TRIP4_3rd_dom"/>
</dbReference>
<sequence length="312" mass="35615">MKNGNGNLRSLAQTLSSKHRRNLEPNKNVTFTNENPAFKLRPGRHRCDCQARIHSLIRNCLSCGRIVCAQEGSGPCFCCGELVCTREEREILNRNSKKSLELFNRLMGGTVHSQDQGTSSRTSLAKLGDALSKAEEFRDRLLQADAEREKQTRVNDLEADYYSMESDVYLTQEEREAIKARKEELKEMREKRKRTMLINLDLQNMQATEVQQKDTITGHDPVIQTILKKSQQRHSGGRKASEGHWVPSSFVPMYDESIGRKHTNTDSYDVNFAEDVMNFTNDEIMYAEVERKGLAIAFDQPFASLLSCGCRR</sequence>
<comment type="caution">
    <text evidence="3">The sequence shown here is derived from an EMBL/GenBank/DDBJ whole genome shotgun (WGS) entry which is preliminary data.</text>
</comment>
<proteinExistence type="predicted"/>
<gene>
    <name evidence="3" type="ORF">AB6A40_005741</name>
</gene>
<reference evidence="3 4" key="1">
    <citation type="submission" date="2024-08" db="EMBL/GenBank/DDBJ databases">
        <title>Gnathostoma spinigerum genome.</title>
        <authorList>
            <person name="Gonzalez-Bertolin B."/>
            <person name="Monzon S."/>
            <person name="Zaballos A."/>
            <person name="Jimenez P."/>
            <person name="Dekumyoy P."/>
            <person name="Varona S."/>
            <person name="Cuesta I."/>
            <person name="Sumanam S."/>
            <person name="Adisakwattana P."/>
            <person name="Gasser R.B."/>
            <person name="Hernandez-Gonzalez A."/>
            <person name="Young N.D."/>
            <person name="Perteguer M.J."/>
        </authorList>
    </citation>
    <scope>NUCLEOTIDE SEQUENCE [LARGE SCALE GENOMIC DNA]</scope>
    <source>
        <strain evidence="3">AL3</strain>
        <tissue evidence="3">Liver</tissue>
    </source>
</reference>
<evidence type="ECO:0000259" key="2">
    <source>
        <dbReference type="Pfam" id="PF23134"/>
    </source>
</evidence>
<dbReference type="EMBL" id="JBGFUD010003768">
    <property type="protein sequence ID" value="MFH4979032.1"/>
    <property type="molecule type" value="Genomic_DNA"/>
</dbReference>
<evidence type="ECO:0000313" key="4">
    <source>
        <dbReference type="Proteomes" id="UP001608902"/>
    </source>
</evidence>
<accession>A0ABD6EII7</accession>
<name>A0ABD6EII7_9BILA</name>
<dbReference type="PANTHER" id="PTHR12963">
    <property type="entry name" value="THYROID RECEPTOR INTERACTING PROTEIN RELATED"/>
    <property type="match status" value="1"/>
</dbReference>
<dbReference type="InterPro" id="IPR009349">
    <property type="entry name" value="TRIP4/RQT4_C2HC5_Znf"/>
</dbReference>
<dbReference type="Pfam" id="PF06221">
    <property type="entry name" value="zf-C2HC5"/>
    <property type="match status" value="1"/>
</dbReference>
<evidence type="ECO:0008006" key="5">
    <source>
        <dbReference type="Google" id="ProtNLM"/>
    </source>
</evidence>
<evidence type="ECO:0000259" key="1">
    <source>
        <dbReference type="Pfam" id="PF06221"/>
    </source>
</evidence>
<dbReference type="PANTHER" id="PTHR12963:SF4">
    <property type="entry name" value="ACTIVATING SIGNAL COINTEGRATOR 1"/>
    <property type="match status" value="1"/>
</dbReference>
<evidence type="ECO:0000313" key="3">
    <source>
        <dbReference type="EMBL" id="MFH4979032.1"/>
    </source>
</evidence>
<organism evidence="3 4">
    <name type="scientific">Gnathostoma spinigerum</name>
    <dbReference type="NCBI Taxonomy" id="75299"/>
    <lineage>
        <taxon>Eukaryota</taxon>
        <taxon>Metazoa</taxon>
        <taxon>Ecdysozoa</taxon>
        <taxon>Nematoda</taxon>
        <taxon>Chromadorea</taxon>
        <taxon>Rhabditida</taxon>
        <taxon>Spirurina</taxon>
        <taxon>Gnathostomatomorpha</taxon>
        <taxon>Gnathostomatoidea</taxon>
        <taxon>Gnathostomatidae</taxon>
        <taxon>Gnathostoma</taxon>
    </lineage>
</organism>
<dbReference type="InterPro" id="IPR039128">
    <property type="entry name" value="TRIP4-like"/>
</dbReference>
<dbReference type="Proteomes" id="UP001608902">
    <property type="component" value="Unassembled WGS sequence"/>
</dbReference>
<dbReference type="AlphaFoldDB" id="A0ABD6EII7"/>
<protein>
    <recommendedName>
        <fullName evidence="5">Zinc finger C2HC5-type domain-containing protein</fullName>
    </recommendedName>
</protein>
<feature type="domain" description="Activating signal cointegrator 1 third" evidence="2">
    <location>
        <begin position="158"/>
        <end position="203"/>
    </location>
</feature>
<dbReference type="Pfam" id="PF23134">
    <property type="entry name" value="TRIP4_3rd"/>
    <property type="match status" value="1"/>
</dbReference>
<feature type="domain" description="TRIP4/RQT4 C2HC5-type zinc finger" evidence="1">
    <location>
        <begin position="45"/>
        <end position="90"/>
    </location>
</feature>